<name>Q7MBJ4_VIBVY</name>
<dbReference type="Proteomes" id="UP000002675">
    <property type="component" value="Plasmid pYJ016"/>
</dbReference>
<feature type="chain" id="PRO_5004289729" description="DUF1311 domain-containing protein" evidence="1">
    <location>
        <begin position="20"/>
        <end position="188"/>
    </location>
</feature>
<dbReference type="KEGG" id="vvy:VVP49"/>
<dbReference type="HOGENOM" id="CLU_1440535_0_0_6"/>
<evidence type="ECO:0000256" key="1">
    <source>
        <dbReference type="SAM" id="SignalP"/>
    </source>
</evidence>
<keyword evidence="2" id="KW-0614">Plasmid</keyword>
<evidence type="ECO:0008006" key="4">
    <source>
        <dbReference type="Google" id="ProtNLM"/>
    </source>
</evidence>
<dbReference type="PATRIC" id="fig|196600.6.peg.40"/>
<gene>
    <name evidence="2" type="ordered locus">VVP49</name>
</gene>
<dbReference type="AlphaFoldDB" id="Q7MBJ4"/>
<evidence type="ECO:0000313" key="3">
    <source>
        <dbReference type="Proteomes" id="UP000002675"/>
    </source>
</evidence>
<dbReference type="RefSeq" id="WP_011149024.1">
    <property type="nucleotide sequence ID" value="NC_005128.1"/>
</dbReference>
<protein>
    <recommendedName>
        <fullName evidence="4">DUF1311 domain-containing protein</fullName>
    </recommendedName>
</protein>
<accession>Q7MBJ4</accession>
<proteinExistence type="predicted"/>
<organism evidence="2 3">
    <name type="scientific">Vibrio vulnificus (strain YJ016)</name>
    <dbReference type="NCBI Taxonomy" id="196600"/>
    <lineage>
        <taxon>Bacteria</taxon>
        <taxon>Pseudomonadati</taxon>
        <taxon>Pseudomonadota</taxon>
        <taxon>Gammaproteobacteria</taxon>
        <taxon>Vibrionales</taxon>
        <taxon>Vibrionaceae</taxon>
        <taxon>Vibrio</taxon>
    </lineage>
</organism>
<evidence type="ECO:0000313" key="2">
    <source>
        <dbReference type="EMBL" id="BAC97772.1"/>
    </source>
</evidence>
<geneLocation type="plasmid" evidence="2 3">
    <name>pYJ016</name>
</geneLocation>
<keyword evidence="1" id="KW-0732">Signal</keyword>
<feature type="signal peptide" evidence="1">
    <location>
        <begin position="1"/>
        <end position="19"/>
    </location>
</feature>
<dbReference type="EMBL" id="AP005352">
    <property type="protein sequence ID" value="BAC97772.1"/>
    <property type="molecule type" value="Genomic_DNA"/>
</dbReference>
<sequence>MKKLMITTALSLFASSVSASSEVITERDLMKHYVAELESEYIGQPVDLYDGGAVYTAVKRHQQYLMLCNHKFASNKCEQAAQELLELDNALTAHFKFQSDLSKMWVIKESLDTSVPNENAEEWRKLKSNYERSLACGLASGEVDQKCLDRFNSKTEGLKKGSELVADYFKEQACTLPSGEVDQDCMSK</sequence>
<reference evidence="2 3" key="1">
    <citation type="journal article" date="2003" name="Genome Res.">
        <title>Comparative genome analysis of Vibrio vulnificus, a marine pathogen.</title>
        <authorList>
            <person name="Chen C.Y."/>
            <person name="Wu K.M."/>
            <person name="Chang Y.C."/>
            <person name="Chang C.H."/>
            <person name="Tsai H.C."/>
            <person name="Liao T.L."/>
            <person name="Liu Y.M."/>
            <person name="Chen H.J."/>
            <person name="Shen A.B."/>
            <person name="Li J.C."/>
            <person name="Su T.L."/>
            <person name="Shao C.P."/>
            <person name="Lee C.T."/>
            <person name="Hor L.I."/>
            <person name="Tsai S.F."/>
        </authorList>
    </citation>
    <scope>NUCLEOTIDE SEQUENCE [LARGE SCALE GENOMIC DNA]</scope>
    <source>
        <strain evidence="2 3">YJ016</strain>
        <plasmid evidence="2">pYJ016</plasmid>
    </source>
</reference>